<sequence>MREEDPSSLASAAARLPRSGAALNDLWVRACSQVFGLIATMQCPVPVDTLSRVLARVLIGRESTEAQRASANRLGELLILCYNDIFQAGGEVVQEPEDFSDSVSSPDSPGDSREEGIDDADDDDADTTTTDTDDFRSPPVSPLKGERLWGSSGIRAPSSLPLHPPALSSRIRQVGKDVTAGMAGTGPVCIMRASRFARLVTSFVTLIIHPASPPCPPPTPHPSTRTTFICLICTRLTCDGREKKLSCYTDGKVWSLVATGGAAVQGSTAEVLE</sequence>
<keyword evidence="3" id="KW-1185">Reference proteome</keyword>
<feature type="region of interest" description="Disordered" evidence="1">
    <location>
        <begin position="94"/>
        <end position="148"/>
    </location>
</feature>
<comment type="caution">
    <text evidence="2">The sequence shown here is derived from an EMBL/GenBank/DDBJ whole genome shotgun (WGS) entry which is preliminary data.</text>
</comment>
<gene>
    <name evidence="2" type="ORF">GWK47_015365</name>
</gene>
<evidence type="ECO:0000313" key="2">
    <source>
        <dbReference type="EMBL" id="KAG0713806.1"/>
    </source>
</evidence>
<dbReference type="EMBL" id="JACEEZ010021060">
    <property type="protein sequence ID" value="KAG0713806.1"/>
    <property type="molecule type" value="Genomic_DNA"/>
</dbReference>
<reference evidence="2" key="1">
    <citation type="submission" date="2020-07" db="EMBL/GenBank/DDBJ databases">
        <title>The High-quality genome of the commercially important snow crab, Chionoecetes opilio.</title>
        <authorList>
            <person name="Jeong J.-H."/>
            <person name="Ryu S."/>
        </authorList>
    </citation>
    <scope>NUCLEOTIDE SEQUENCE</scope>
    <source>
        <strain evidence="2">MADBK_172401_WGS</strain>
        <tissue evidence="2">Digestive gland</tissue>
    </source>
</reference>
<evidence type="ECO:0000256" key="1">
    <source>
        <dbReference type="SAM" id="MobiDB-lite"/>
    </source>
</evidence>
<name>A0A8J5CIC6_CHIOP</name>
<proteinExistence type="predicted"/>
<organism evidence="2 3">
    <name type="scientific">Chionoecetes opilio</name>
    <name type="common">Atlantic snow crab</name>
    <name type="synonym">Cancer opilio</name>
    <dbReference type="NCBI Taxonomy" id="41210"/>
    <lineage>
        <taxon>Eukaryota</taxon>
        <taxon>Metazoa</taxon>
        <taxon>Ecdysozoa</taxon>
        <taxon>Arthropoda</taxon>
        <taxon>Crustacea</taxon>
        <taxon>Multicrustacea</taxon>
        <taxon>Malacostraca</taxon>
        <taxon>Eumalacostraca</taxon>
        <taxon>Eucarida</taxon>
        <taxon>Decapoda</taxon>
        <taxon>Pleocyemata</taxon>
        <taxon>Brachyura</taxon>
        <taxon>Eubrachyura</taxon>
        <taxon>Majoidea</taxon>
        <taxon>Majidae</taxon>
        <taxon>Chionoecetes</taxon>
    </lineage>
</organism>
<protein>
    <submittedName>
        <fullName evidence="2">Uncharacterized protein</fullName>
    </submittedName>
</protein>
<dbReference type="AlphaFoldDB" id="A0A8J5CIC6"/>
<accession>A0A8J5CIC6</accession>
<feature type="compositionally biased region" description="Acidic residues" evidence="1">
    <location>
        <begin position="116"/>
        <end position="126"/>
    </location>
</feature>
<dbReference type="Proteomes" id="UP000770661">
    <property type="component" value="Unassembled WGS sequence"/>
</dbReference>
<evidence type="ECO:0000313" key="3">
    <source>
        <dbReference type="Proteomes" id="UP000770661"/>
    </source>
</evidence>